<evidence type="ECO:0000256" key="6">
    <source>
        <dbReference type="ARBA" id="ARBA00022741"/>
    </source>
</evidence>
<keyword evidence="15" id="KW-1185">Reference proteome</keyword>
<dbReference type="AlphaFoldDB" id="D6SLU5"/>
<dbReference type="Gene3D" id="3.40.50.300">
    <property type="entry name" value="P-loop containing nucleotide triphosphate hydrolases"/>
    <property type="match status" value="1"/>
</dbReference>
<comment type="function">
    <text evidence="2 10 12">Catalyzes the transfer of a dimethylallyl group onto the adenine at position 37 in tRNAs that read codons beginning with uridine, leading to the formation of N6-(dimethylallyl)adenosine (i(6)A).</text>
</comment>
<feature type="region of interest" description="Interaction with substrate tRNA" evidence="10">
    <location>
        <begin position="42"/>
        <end position="45"/>
    </location>
</feature>
<keyword evidence="7 10" id="KW-0067">ATP-binding</keyword>
<proteinExistence type="inferred from homology"/>
<organism evidence="14 15">
    <name type="scientific">Desulfonatronospira thiodismutans ASO3-1</name>
    <dbReference type="NCBI Taxonomy" id="555779"/>
    <lineage>
        <taxon>Bacteria</taxon>
        <taxon>Pseudomonadati</taxon>
        <taxon>Thermodesulfobacteriota</taxon>
        <taxon>Desulfovibrionia</taxon>
        <taxon>Desulfovibrionales</taxon>
        <taxon>Desulfonatronovibrionaceae</taxon>
        <taxon>Desulfonatronospira</taxon>
    </lineage>
</organism>
<evidence type="ECO:0000256" key="5">
    <source>
        <dbReference type="ARBA" id="ARBA00022694"/>
    </source>
</evidence>
<evidence type="ECO:0000256" key="8">
    <source>
        <dbReference type="ARBA" id="ARBA00022842"/>
    </source>
</evidence>
<comment type="similarity">
    <text evidence="3 10 13">Belongs to the IPP transferase family.</text>
</comment>
<comment type="cofactor">
    <cofactor evidence="1 10">
        <name>Mg(2+)</name>
        <dbReference type="ChEBI" id="CHEBI:18420"/>
    </cofactor>
</comment>
<comment type="catalytic activity">
    <reaction evidence="9 10 11">
        <text>adenosine(37) in tRNA + dimethylallyl diphosphate = N(6)-dimethylallyladenosine(37) in tRNA + diphosphate</text>
        <dbReference type="Rhea" id="RHEA:26482"/>
        <dbReference type="Rhea" id="RHEA-COMP:10162"/>
        <dbReference type="Rhea" id="RHEA-COMP:10375"/>
        <dbReference type="ChEBI" id="CHEBI:33019"/>
        <dbReference type="ChEBI" id="CHEBI:57623"/>
        <dbReference type="ChEBI" id="CHEBI:74411"/>
        <dbReference type="ChEBI" id="CHEBI:74415"/>
        <dbReference type="EC" id="2.5.1.75"/>
    </reaction>
</comment>
<evidence type="ECO:0000256" key="12">
    <source>
        <dbReference type="RuleBase" id="RU003784"/>
    </source>
</evidence>
<feature type="site" description="Interaction with substrate tRNA" evidence="10">
    <location>
        <position position="130"/>
    </location>
</feature>
<evidence type="ECO:0000256" key="11">
    <source>
        <dbReference type="RuleBase" id="RU003783"/>
    </source>
</evidence>
<dbReference type="InterPro" id="IPR039657">
    <property type="entry name" value="Dimethylallyltransferase"/>
</dbReference>
<evidence type="ECO:0000256" key="10">
    <source>
        <dbReference type="HAMAP-Rule" id="MF_00185"/>
    </source>
</evidence>
<evidence type="ECO:0000256" key="13">
    <source>
        <dbReference type="RuleBase" id="RU003785"/>
    </source>
</evidence>
<keyword evidence="8 10" id="KW-0460">Magnesium</keyword>
<dbReference type="EMBL" id="ACJN02000001">
    <property type="protein sequence ID" value="EFI35656.1"/>
    <property type="molecule type" value="Genomic_DNA"/>
</dbReference>
<keyword evidence="4 10" id="KW-0808">Transferase</keyword>
<dbReference type="NCBIfam" id="TIGR00174">
    <property type="entry name" value="miaA"/>
    <property type="match status" value="1"/>
</dbReference>
<dbReference type="OrthoDB" id="9776390at2"/>
<dbReference type="HAMAP" id="MF_00185">
    <property type="entry name" value="IPP_trans"/>
    <property type="match status" value="1"/>
</dbReference>
<dbReference type="SUPFAM" id="SSF52540">
    <property type="entry name" value="P-loop containing nucleoside triphosphate hydrolases"/>
    <property type="match status" value="1"/>
</dbReference>
<comment type="subunit">
    <text evidence="10">Monomer.</text>
</comment>
<reference evidence="14" key="1">
    <citation type="submission" date="2010-05" db="EMBL/GenBank/DDBJ databases">
        <title>The draft genome of Desulfonatronospira thiodismutans ASO3-1.</title>
        <authorList>
            <consortium name="US DOE Joint Genome Institute (JGI-PGF)"/>
            <person name="Lucas S."/>
            <person name="Copeland A."/>
            <person name="Lapidus A."/>
            <person name="Cheng J.-F."/>
            <person name="Bruce D."/>
            <person name="Goodwin L."/>
            <person name="Pitluck S."/>
            <person name="Chertkov O."/>
            <person name="Brettin T."/>
            <person name="Detter J.C."/>
            <person name="Han C."/>
            <person name="Land M.L."/>
            <person name="Hauser L."/>
            <person name="Kyrpides N."/>
            <person name="Mikhailova N."/>
            <person name="Muyzer G."/>
            <person name="Woyke T."/>
        </authorList>
    </citation>
    <scope>NUCLEOTIDE SEQUENCE [LARGE SCALE GENOMIC DNA]</scope>
    <source>
        <strain evidence="14">ASO3-1</strain>
    </source>
</reference>
<evidence type="ECO:0000256" key="9">
    <source>
        <dbReference type="ARBA" id="ARBA00049563"/>
    </source>
</evidence>
<evidence type="ECO:0000256" key="2">
    <source>
        <dbReference type="ARBA" id="ARBA00003213"/>
    </source>
</evidence>
<dbReference type="Gene3D" id="1.10.20.140">
    <property type="match status" value="1"/>
</dbReference>
<dbReference type="Proteomes" id="UP000005496">
    <property type="component" value="Unassembled WGS sequence"/>
</dbReference>
<evidence type="ECO:0000256" key="7">
    <source>
        <dbReference type="ARBA" id="ARBA00022840"/>
    </source>
</evidence>
<dbReference type="EC" id="2.5.1.75" evidence="10"/>
<keyword evidence="5 10" id="KW-0819">tRNA processing</keyword>
<dbReference type="PANTHER" id="PTHR11088:SF60">
    <property type="entry name" value="TRNA DIMETHYLALLYLTRANSFERASE"/>
    <property type="match status" value="1"/>
</dbReference>
<keyword evidence="6 10" id="KW-0547">Nucleotide-binding</keyword>
<dbReference type="InterPro" id="IPR027417">
    <property type="entry name" value="P-loop_NTPase"/>
</dbReference>
<gene>
    <name evidence="10" type="primary">miaA</name>
    <name evidence="14" type="ORF">Dthio_PD3085</name>
</gene>
<dbReference type="RefSeq" id="WP_008868785.1">
    <property type="nucleotide sequence ID" value="NZ_ACJN02000001.1"/>
</dbReference>
<dbReference type="PANTHER" id="PTHR11088">
    <property type="entry name" value="TRNA DIMETHYLALLYLTRANSFERASE"/>
    <property type="match status" value="1"/>
</dbReference>
<sequence length="313" mass="35861">MSKDNADRLPRIICILGPTGSGKNRLALELSGFFPVQIINFDSRQVYQGLPIITAQPGKHELEVCAHHLYGFLSPDKSISAGRFVQMARECIQGVRRESGIPVLVGGTGLYLRSLIHGLAEIPPVGDDVRRALQLRCMHEGPEILHRELQEIDPEYAARISCRDRQRITRALEVYQDTGFNMTAWHRSQPSGPFFRVLKLGVYTQWEYLEQGLHRRIQDMLRAGAVEEVQEVCRVYGFNRDLPAMTGIGCREVMDFLAGDTDMKSCIQRWFKNTRDYAKRQMTWFRKESDVHWIQAGDFSEARGMVEKFVERS</sequence>
<evidence type="ECO:0000313" key="15">
    <source>
        <dbReference type="Proteomes" id="UP000005496"/>
    </source>
</evidence>
<comment type="caution">
    <text evidence="14">The sequence shown here is derived from an EMBL/GenBank/DDBJ whole genome shotgun (WGS) entry which is preliminary data.</text>
</comment>
<accession>D6SLU5</accession>
<dbReference type="GO" id="GO:0005524">
    <property type="term" value="F:ATP binding"/>
    <property type="evidence" value="ECO:0007669"/>
    <property type="project" value="UniProtKB-UniRule"/>
</dbReference>
<comment type="caution">
    <text evidence="10">Lacks conserved residue(s) required for the propagation of feature annotation.</text>
</comment>
<dbReference type="Pfam" id="PF01715">
    <property type="entry name" value="IPPT"/>
    <property type="match status" value="1"/>
</dbReference>
<feature type="region of interest" description="Interaction with substrate tRNA" evidence="10">
    <location>
        <begin position="166"/>
        <end position="170"/>
    </location>
</feature>
<evidence type="ECO:0000256" key="1">
    <source>
        <dbReference type="ARBA" id="ARBA00001946"/>
    </source>
</evidence>
<evidence type="ECO:0000256" key="3">
    <source>
        <dbReference type="ARBA" id="ARBA00005842"/>
    </source>
</evidence>
<evidence type="ECO:0000313" key="14">
    <source>
        <dbReference type="EMBL" id="EFI35656.1"/>
    </source>
</evidence>
<name>D6SLU5_9BACT</name>
<dbReference type="GO" id="GO:0006400">
    <property type="term" value="P:tRNA modification"/>
    <property type="evidence" value="ECO:0007669"/>
    <property type="project" value="TreeGrafter"/>
</dbReference>
<dbReference type="GO" id="GO:0052381">
    <property type="term" value="F:tRNA dimethylallyltransferase activity"/>
    <property type="evidence" value="ECO:0007669"/>
    <property type="project" value="UniProtKB-UniRule"/>
</dbReference>
<protein>
    <recommendedName>
        <fullName evidence="10">tRNA dimethylallyltransferase</fullName>
        <ecNumber evidence="10">2.5.1.75</ecNumber>
    </recommendedName>
    <alternativeName>
        <fullName evidence="10">Dimethylallyl diphosphate:tRNA dimethylallyltransferase</fullName>
        <shortName evidence="10">DMAPP:tRNA dimethylallyltransferase</shortName>
        <shortName evidence="10">DMATase</shortName>
    </alternativeName>
    <alternativeName>
        <fullName evidence="10">Isopentenyl-diphosphate:tRNA isopentenyltransferase</fullName>
        <shortName evidence="10">IPP transferase</shortName>
        <shortName evidence="10">IPPT</shortName>
        <shortName evidence="10">IPTase</shortName>
    </alternativeName>
</protein>
<feature type="site" description="Interaction with substrate tRNA" evidence="10">
    <location>
        <position position="108"/>
    </location>
</feature>
<evidence type="ECO:0000256" key="4">
    <source>
        <dbReference type="ARBA" id="ARBA00022679"/>
    </source>
</evidence>
<feature type="binding site" evidence="10">
    <location>
        <begin position="17"/>
        <end position="24"/>
    </location>
    <ligand>
        <name>ATP</name>
        <dbReference type="ChEBI" id="CHEBI:30616"/>
    </ligand>
</feature>
<dbReference type="InterPro" id="IPR018022">
    <property type="entry name" value="IPT"/>
</dbReference>
<dbReference type="eggNOG" id="COG0324">
    <property type="taxonomic scope" value="Bacteria"/>
</dbReference>